<evidence type="ECO:0000259" key="1">
    <source>
        <dbReference type="PROSITE" id="PS50878"/>
    </source>
</evidence>
<dbReference type="CDD" id="cd01650">
    <property type="entry name" value="RT_nLTR_like"/>
    <property type="match status" value="1"/>
</dbReference>
<dbReference type="SUPFAM" id="SSF56219">
    <property type="entry name" value="DNase I-like"/>
    <property type="match status" value="1"/>
</dbReference>
<dbReference type="Pfam" id="PF03372">
    <property type="entry name" value="Exo_endo_phos"/>
    <property type="match status" value="1"/>
</dbReference>
<dbReference type="PROSITE" id="PS50878">
    <property type="entry name" value="RT_POL"/>
    <property type="match status" value="1"/>
</dbReference>
<dbReference type="FunCoup" id="A0A803K153">
    <property type="interactions" value="2"/>
</dbReference>
<dbReference type="PANTHER" id="PTHR31635:SF196">
    <property type="entry name" value="REVERSE TRANSCRIPTASE DOMAIN-CONTAINING PROTEIN-RELATED"/>
    <property type="match status" value="1"/>
</dbReference>
<dbReference type="CDD" id="cd09076">
    <property type="entry name" value="L1-EN"/>
    <property type="match status" value="1"/>
</dbReference>
<dbReference type="Gene3D" id="3.60.10.10">
    <property type="entry name" value="Endonuclease/exonuclease/phosphatase"/>
    <property type="match status" value="1"/>
</dbReference>
<reference evidence="2" key="1">
    <citation type="journal article" date="2010" name="Science">
        <title>The genome of the Western clawed frog Xenopus tropicalis.</title>
        <authorList>
            <person name="Hellsten U."/>
            <person name="Harland R.M."/>
            <person name="Gilchrist M.J."/>
            <person name="Hendrix D."/>
            <person name="Jurka J."/>
            <person name="Kapitonov V."/>
            <person name="Ovcharenko I."/>
            <person name="Putnam N.H."/>
            <person name="Shu S."/>
            <person name="Taher L."/>
            <person name="Blitz I.L."/>
            <person name="Blumberg B."/>
            <person name="Dichmann D.S."/>
            <person name="Dubchak I."/>
            <person name="Amaya E."/>
            <person name="Detter J.C."/>
            <person name="Fletcher R."/>
            <person name="Gerhard D.S."/>
            <person name="Goodstein D."/>
            <person name="Graves T."/>
            <person name="Grigoriev I.V."/>
            <person name="Grimwood J."/>
            <person name="Kawashima T."/>
            <person name="Lindquist E."/>
            <person name="Lucas S.M."/>
            <person name="Mead P.E."/>
            <person name="Mitros T."/>
            <person name="Ogino H."/>
            <person name="Ohta Y."/>
            <person name="Poliakov A.V."/>
            <person name="Pollet N."/>
            <person name="Robert J."/>
            <person name="Salamov A."/>
            <person name="Sater A.K."/>
            <person name="Schmutz J."/>
            <person name="Terry A."/>
            <person name="Vize P.D."/>
            <person name="Warren W.C."/>
            <person name="Wells D."/>
            <person name="Wills A."/>
            <person name="Wilson R.K."/>
            <person name="Zimmerman L.B."/>
            <person name="Zorn A.M."/>
            <person name="Grainger R."/>
            <person name="Grammer T."/>
            <person name="Khokha M.K."/>
            <person name="Richardson P.M."/>
            <person name="Rokhsar D.S."/>
        </authorList>
    </citation>
    <scope>NUCLEOTIDE SEQUENCE [LARGE SCALE GENOMIC DNA]</scope>
    <source>
        <strain evidence="2">Nigerian</strain>
    </source>
</reference>
<dbReference type="InterPro" id="IPR043502">
    <property type="entry name" value="DNA/RNA_pol_sf"/>
</dbReference>
<organism evidence="2">
    <name type="scientific">Xenopus tropicalis</name>
    <name type="common">Western clawed frog</name>
    <name type="synonym">Silurana tropicalis</name>
    <dbReference type="NCBI Taxonomy" id="8364"/>
    <lineage>
        <taxon>Eukaryota</taxon>
        <taxon>Metazoa</taxon>
        <taxon>Chordata</taxon>
        <taxon>Craniata</taxon>
        <taxon>Vertebrata</taxon>
        <taxon>Euteleostomi</taxon>
        <taxon>Amphibia</taxon>
        <taxon>Batrachia</taxon>
        <taxon>Anura</taxon>
        <taxon>Pipoidea</taxon>
        <taxon>Pipidae</taxon>
        <taxon>Xenopodinae</taxon>
        <taxon>Xenopus</taxon>
        <taxon>Silurana</taxon>
    </lineage>
</organism>
<dbReference type="GO" id="GO:0003824">
    <property type="term" value="F:catalytic activity"/>
    <property type="evidence" value="ECO:0007669"/>
    <property type="project" value="InterPro"/>
</dbReference>
<sequence length="1269" mass="147518">MINVITLNVKGTNSPLKRRLVFKELKQLNADVALLQETHHKKSKIWRLTHNAYSKHYFSSNSRKKAGVAILIRNTTNFSLKHKEVDRDGHYILLNGVLEGVPITILNVYAPNQGQTQFLNRISSKLQKYRDNPIILGGDFNLAVSQLRDVLRTRETPPPKDAEMSSRKFRQVIRKIPLLDIWRIKHPTQKQYTFYSHPHKTHSRIDYIFISPQLCHPNIRANIEQITWSDHAPVTVKIPLKGLVRKKTCQWRLNESLLSVPEHMELLVNKLEEFFQLNTESVQDFAIVWETHKAFIRGELISLASRLKRNRMAKLRTLKASLLLSEQQFAAQPTVQKLARITQLRNSIKDIQIQEVEKSIQWTKQRYYEFGNKAHTMLANKIRERKILNNPIMIQNKDKIEANPENILECFRTYYENLYNLPGHRKNNPEKHQQAIKDFLTQCGLPTLTKEELDSLNIVITEEELSEVMKELPPKKAPGPDGLTYKYYKSFFKQLSPRMCKLYNSYLQGNPIHRETLKSYITVIPKEGRDHTKCANYRPISLLNSDLKIFTKILANRLNNILPRLIHKDQVGFVKYRQAGDNTRRAIDLIDIINKESTSALILSVDAEKAFDRLNWTFMFSTLEAMGFTGPIVQAIQGLYAQPTALVKSMGLTSGQFAINNGTRQGCPLSPLLFVLSIEPLAARIRNNPDIRGVQLRDKNFKICLYADDVLFTLTHPLTSLPNLHQELNLYGLYSGYKINSDKTEVLPLNLPPTALKLLKLNYNYRWQTDCLKYLGVYITQRYDILYKINYVPLWKSLTTDINKWGKMNLSWFGKMATLKMTILPRLLYYFETLPVAIPRPALQSFQNLCYRYIWGGKRQRIRRQVLQRQRSQGGLGVPDFYNYYLATQSRQVIQWSSKFAYTKWMEIEKLALAPIHPSSLIWAQKTIPLDKIAPRTISFTVKVWSKCKSKLTSFNRTPPLIPFLYNEMFPLGLDTHFVQLWKHTIAFQLIHLFDPMTKKFLEKQVLEEKYGLVGFREYMYFQLRHYTKSLCATMKAPELTILEKLCIKVGERKGHISQIYNILNSYPVEEKPHPYMQQWEKALSTPITMEQWDRIWSNAAKSSICTTIKENIYKILLGWYHTPALLHKLFPDVTPNCWRCDAVPATLYHIFWTCPKIAPLWATVSQVIVRTLCLDLPNDPLTHLLGCPVQGVGKRTQKTLNCIFTATKCLIAAHWKSSSPPSLQDLANKIEQVRRMEYLTALSHGRSLIIEEDWYMWRAYYAEIQGQN</sequence>
<dbReference type="PANTHER" id="PTHR31635">
    <property type="entry name" value="REVERSE TRANSCRIPTASE DOMAIN-CONTAINING PROTEIN-RELATED"/>
    <property type="match status" value="1"/>
</dbReference>
<dbReference type="AlphaFoldDB" id="A0A803K153"/>
<protein>
    <recommendedName>
        <fullName evidence="1">Reverse transcriptase domain-containing protein</fullName>
    </recommendedName>
</protein>
<dbReference type="InterPro" id="IPR036691">
    <property type="entry name" value="Endo/exonu/phosph_ase_sf"/>
</dbReference>
<accession>A0A803K153</accession>
<dbReference type="GeneTree" id="ENSGT00940000163630"/>
<feature type="domain" description="Reverse transcriptase" evidence="1">
    <location>
        <begin position="505"/>
        <end position="779"/>
    </location>
</feature>
<reference evidence="2" key="2">
    <citation type="submission" date="2021-03" db="UniProtKB">
        <authorList>
            <consortium name="Ensembl"/>
        </authorList>
    </citation>
    <scope>IDENTIFICATION</scope>
</reference>
<name>A0A803K153_XENTR</name>
<dbReference type="Pfam" id="PF00078">
    <property type="entry name" value="RVT_1"/>
    <property type="match status" value="1"/>
</dbReference>
<dbReference type="InterPro" id="IPR005135">
    <property type="entry name" value="Endo/exonuclease/phosphatase"/>
</dbReference>
<dbReference type="InParanoid" id="A0A803K153"/>
<dbReference type="Ensembl" id="ENSXETT00000121776">
    <property type="protein sequence ID" value="ENSXETP00000114036"/>
    <property type="gene ID" value="ENSXETG00000049327"/>
</dbReference>
<dbReference type="InterPro" id="IPR000477">
    <property type="entry name" value="RT_dom"/>
</dbReference>
<proteinExistence type="predicted"/>
<dbReference type="SUPFAM" id="SSF56672">
    <property type="entry name" value="DNA/RNA polymerases"/>
    <property type="match status" value="1"/>
</dbReference>
<evidence type="ECO:0000313" key="2">
    <source>
        <dbReference type="Ensembl" id="ENSXETP00000114036"/>
    </source>
</evidence>